<dbReference type="EMBL" id="JACGWJ010000012">
    <property type="protein sequence ID" value="KAL0385672.1"/>
    <property type="molecule type" value="Genomic_DNA"/>
</dbReference>
<sequence>MFCVCVPLEGRSGGITMLCQKEYMIHLRAFLRFHVDVDVLPANSVPGRWLTGFYGAAEISQRMYGWDTPKSLRNQSDAPWLCFGDFNEILYQHERTRAARPLRQIHDFRQFSGSKFTWCNKRRAPDAVRARLDRACANPAWVKRFPRYVVSHILSCQSDHKMMLVNMEAAESR</sequence>
<dbReference type="Gene3D" id="3.60.10.10">
    <property type="entry name" value="Endonuclease/exonuclease/phosphatase"/>
    <property type="match status" value="1"/>
</dbReference>
<protein>
    <submittedName>
        <fullName evidence="1">Uncharacterized protein</fullName>
    </submittedName>
</protein>
<reference evidence="1" key="2">
    <citation type="journal article" date="2024" name="Plant">
        <title>Genomic evolution and insights into agronomic trait innovations of Sesamum species.</title>
        <authorList>
            <person name="Miao H."/>
            <person name="Wang L."/>
            <person name="Qu L."/>
            <person name="Liu H."/>
            <person name="Sun Y."/>
            <person name="Le M."/>
            <person name="Wang Q."/>
            <person name="Wei S."/>
            <person name="Zheng Y."/>
            <person name="Lin W."/>
            <person name="Duan Y."/>
            <person name="Cao H."/>
            <person name="Xiong S."/>
            <person name="Wang X."/>
            <person name="Wei L."/>
            <person name="Li C."/>
            <person name="Ma Q."/>
            <person name="Ju M."/>
            <person name="Zhao R."/>
            <person name="Li G."/>
            <person name="Mu C."/>
            <person name="Tian Q."/>
            <person name="Mei H."/>
            <person name="Zhang T."/>
            <person name="Gao T."/>
            <person name="Zhang H."/>
        </authorList>
    </citation>
    <scope>NUCLEOTIDE SEQUENCE</scope>
    <source>
        <strain evidence="1">G02</strain>
    </source>
</reference>
<dbReference type="AlphaFoldDB" id="A0AAW2S0N7"/>
<comment type="caution">
    <text evidence="1">The sequence shown here is derived from an EMBL/GenBank/DDBJ whole genome shotgun (WGS) entry which is preliminary data.</text>
</comment>
<proteinExistence type="predicted"/>
<evidence type="ECO:0000313" key="1">
    <source>
        <dbReference type="EMBL" id="KAL0385672.1"/>
    </source>
</evidence>
<dbReference type="SUPFAM" id="SSF56219">
    <property type="entry name" value="DNase I-like"/>
    <property type="match status" value="1"/>
</dbReference>
<accession>A0AAW2S0N7</accession>
<dbReference type="PANTHER" id="PTHR33710:SF62">
    <property type="entry name" value="DUF4283 DOMAIN PROTEIN"/>
    <property type="match status" value="1"/>
</dbReference>
<dbReference type="PANTHER" id="PTHR33710">
    <property type="entry name" value="BNAC02G09200D PROTEIN"/>
    <property type="match status" value="1"/>
</dbReference>
<reference evidence="1" key="1">
    <citation type="submission" date="2020-06" db="EMBL/GenBank/DDBJ databases">
        <authorList>
            <person name="Li T."/>
            <person name="Hu X."/>
            <person name="Zhang T."/>
            <person name="Song X."/>
            <person name="Zhang H."/>
            <person name="Dai N."/>
            <person name="Sheng W."/>
            <person name="Hou X."/>
            <person name="Wei L."/>
        </authorList>
    </citation>
    <scope>NUCLEOTIDE SEQUENCE</scope>
    <source>
        <strain evidence="1">G02</strain>
        <tissue evidence="1">Leaf</tissue>
    </source>
</reference>
<name>A0AAW2S0N7_SESRA</name>
<dbReference type="InterPro" id="IPR036691">
    <property type="entry name" value="Endo/exonu/phosph_ase_sf"/>
</dbReference>
<gene>
    <name evidence="1" type="ORF">Sradi_2961500</name>
</gene>
<organism evidence="1">
    <name type="scientific">Sesamum radiatum</name>
    <name type="common">Black benniseed</name>
    <dbReference type="NCBI Taxonomy" id="300843"/>
    <lineage>
        <taxon>Eukaryota</taxon>
        <taxon>Viridiplantae</taxon>
        <taxon>Streptophyta</taxon>
        <taxon>Embryophyta</taxon>
        <taxon>Tracheophyta</taxon>
        <taxon>Spermatophyta</taxon>
        <taxon>Magnoliopsida</taxon>
        <taxon>eudicotyledons</taxon>
        <taxon>Gunneridae</taxon>
        <taxon>Pentapetalae</taxon>
        <taxon>asterids</taxon>
        <taxon>lamiids</taxon>
        <taxon>Lamiales</taxon>
        <taxon>Pedaliaceae</taxon>
        <taxon>Sesamum</taxon>
    </lineage>
</organism>